<name>A0A0C1RKS5_9CYAN</name>
<dbReference type="AlphaFoldDB" id="A0A0C1RKS5"/>
<protein>
    <submittedName>
        <fullName evidence="1">Uncharacterized protein</fullName>
    </submittedName>
</protein>
<dbReference type="EMBL" id="JHEG02000036">
    <property type="protein sequence ID" value="KIE12535.1"/>
    <property type="molecule type" value="Genomic_DNA"/>
</dbReference>
<gene>
    <name evidence="1" type="ORF">DA73_0209460</name>
</gene>
<organism evidence="1">
    <name type="scientific">Tolypothrix bouteillei VB521301</name>
    <dbReference type="NCBI Taxonomy" id="1479485"/>
    <lineage>
        <taxon>Bacteria</taxon>
        <taxon>Bacillati</taxon>
        <taxon>Cyanobacteriota</taxon>
        <taxon>Cyanophyceae</taxon>
        <taxon>Nostocales</taxon>
        <taxon>Tolypothrichaceae</taxon>
        <taxon>Tolypothrix</taxon>
    </lineage>
</organism>
<dbReference type="STRING" id="1479485.DA73_0209460"/>
<proteinExistence type="predicted"/>
<reference evidence="1" key="1">
    <citation type="journal article" date="2015" name="Genome Announc.">
        <title>Draft Genome Sequence of Tolypothrix boutellei Strain VB521301.</title>
        <authorList>
            <person name="Chandrababunaidu M.M."/>
            <person name="Singh D."/>
            <person name="Sen D."/>
            <person name="Bhan S."/>
            <person name="Das S."/>
            <person name="Gupta A."/>
            <person name="Adhikary S.P."/>
            <person name="Tripathy S."/>
        </authorList>
    </citation>
    <scope>NUCLEOTIDE SEQUENCE</scope>
    <source>
        <strain evidence="1">VB521301</strain>
    </source>
</reference>
<evidence type="ECO:0000313" key="1">
    <source>
        <dbReference type="EMBL" id="KIE12535.1"/>
    </source>
</evidence>
<accession>A0A0C1RKS5</accession>
<sequence length="65" mass="7442">MIVVGLINKHLNIIAVKNAEAIAQQKSQIWKNLGRSQAREMMILEIVVCLHCKAGLKVMWWLSDR</sequence>
<comment type="caution">
    <text evidence="1">The sequence shown here is derived from an EMBL/GenBank/DDBJ whole genome shotgun (WGS) entry which is preliminary data.</text>
</comment>